<organism evidence="2 3">
    <name type="scientific">Botryotinia convoluta</name>
    <dbReference type="NCBI Taxonomy" id="54673"/>
    <lineage>
        <taxon>Eukaryota</taxon>
        <taxon>Fungi</taxon>
        <taxon>Dikarya</taxon>
        <taxon>Ascomycota</taxon>
        <taxon>Pezizomycotina</taxon>
        <taxon>Leotiomycetes</taxon>
        <taxon>Helotiales</taxon>
        <taxon>Sclerotiniaceae</taxon>
        <taxon>Botryotinia</taxon>
    </lineage>
</organism>
<feature type="compositionally biased region" description="Polar residues" evidence="1">
    <location>
        <begin position="1"/>
        <end position="13"/>
    </location>
</feature>
<proteinExistence type="predicted"/>
<keyword evidence="3" id="KW-1185">Reference proteome</keyword>
<gene>
    <name evidence="2" type="ORF">BCON_0744g00010</name>
</gene>
<reference evidence="2 3" key="1">
    <citation type="submission" date="2017-12" db="EMBL/GenBank/DDBJ databases">
        <title>Comparative genomics of Botrytis spp.</title>
        <authorList>
            <person name="Valero-Jimenez C.A."/>
            <person name="Tapia P."/>
            <person name="Veloso J."/>
            <person name="Silva-Moreno E."/>
            <person name="Staats M."/>
            <person name="Valdes J.H."/>
            <person name="Van Kan J.A.L."/>
        </authorList>
    </citation>
    <scope>NUCLEOTIDE SEQUENCE [LARGE SCALE GENOMIC DNA]</scope>
    <source>
        <strain evidence="2 3">MUCL11595</strain>
    </source>
</reference>
<evidence type="ECO:0000313" key="3">
    <source>
        <dbReference type="Proteomes" id="UP000297527"/>
    </source>
</evidence>
<dbReference type="EMBL" id="PQXN01000742">
    <property type="protein sequence ID" value="TGO43901.1"/>
    <property type="molecule type" value="Genomic_DNA"/>
</dbReference>
<dbReference type="AlphaFoldDB" id="A0A4Z1H756"/>
<sequence>MKEENYNVSSSAKITKRASTEAKKKKIARNHDRGRDFTWLAGTGMARLFNVEEAGEKMQ</sequence>
<name>A0A4Z1H756_9HELO</name>
<accession>A0A4Z1H756</accession>
<comment type="caution">
    <text evidence="2">The sequence shown here is derived from an EMBL/GenBank/DDBJ whole genome shotgun (WGS) entry which is preliminary data.</text>
</comment>
<evidence type="ECO:0000256" key="1">
    <source>
        <dbReference type="SAM" id="MobiDB-lite"/>
    </source>
</evidence>
<evidence type="ECO:0000313" key="2">
    <source>
        <dbReference type="EMBL" id="TGO43901.1"/>
    </source>
</evidence>
<protein>
    <submittedName>
        <fullName evidence="2">Uncharacterized protein</fullName>
    </submittedName>
</protein>
<feature type="region of interest" description="Disordered" evidence="1">
    <location>
        <begin position="1"/>
        <end position="34"/>
    </location>
</feature>
<dbReference type="Proteomes" id="UP000297527">
    <property type="component" value="Unassembled WGS sequence"/>
</dbReference>